<evidence type="ECO:0000256" key="3">
    <source>
        <dbReference type="ARBA" id="ARBA00023125"/>
    </source>
</evidence>
<dbReference type="GO" id="GO:0003677">
    <property type="term" value="F:DNA binding"/>
    <property type="evidence" value="ECO:0007669"/>
    <property type="project" value="UniProtKB-KW"/>
</dbReference>
<dbReference type="RefSeq" id="WP_007504928.1">
    <property type="nucleotide sequence ID" value="NZ_AGBF01000315.1"/>
</dbReference>
<dbReference type="InterPro" id="IPR000792">
    <property type="entry name" value="Tscrpt_reg_LuxR_C"/>
</dbReference>
<sequence>MISVLVVDDQALVRAGVTLLLRTAGEDVVGEAADGQEAVLLAQRLRPDVILMDLRMPRLDGIEATRRILAGVPTTRVLMLTTFDDDADVYGALSAGAMGYLLKDGAPDAMIDAVRSAARGEPLLAPAVLARVLARAVQAHRATATTTGPGVGTGAARDGSLTEREREVLALVGAGHSNPEIGRALHLGITTVKTHIGAITQKLELRNRVQAAVVAHRLGLVDDQFQPVDRALAAPPGPHGD</sequence>
<organism evidence="8 9">
    <name type="scientific">Streptomyces zinciresistens K42</name>
    <dbReference type="NCBI Taxonomy" id="700597"/>
    <lineage>
        <taxon>Bacteria</taxon>
        <taxon>Bacillati</taxon>
        <taxon>Actinomycetota</taxon>
        <taxon>Actinomycetes</taxon>
        <taxon>Kitasatosporales</taxon>
        <taxon>Streptomycetaceae</taxon>
        <taxon>Streptomyces</taxon>
    </lineage>
</organism>
<dbReference type="PANTHER" id="PTHR43214">
    <property type="entry name" value="TWO-COMPONENT RESPONSE REGULATOR"/>
    <property type="match status" value="1"/>
</dbReference>
<keyword evidence="3" id="KW-0238">DNA-binding</keyword>
<dbReference type="Pfam" id="PF00072">
    <property type="entry name" value="Response_reg"/>
    <property type="match status" value="1"/>
</dbReference>
<dbReference type="Gene3D" id="3.40.50.2300">
    <property type="match status" value="1"/>
</dbReference>
<dbReference type="PROSITE" id="PS00622">
    <property type="entry name" value="HTH_LUXR_1"/>
    <property type="match status" value="1"/>
</dbReference>
<name>G2GNT8_9ACTN</name>
<dbReference type="AlphaFoldDB" id="G2GNT8"/>
<dbReference type="InterPro" id="IPR039420">
    <property type="entry name" value="WalR-like"/>
</dbReference>
<keyword evidence="1 5" id="KW-0597">Phosphoprotein</keyword>
<dbReference type="PATRIC" id="fig|700597.3.peg.6998"/>
<evidence type="ECO:0000259" key="7">
    <source>
        <dbReference type="PROSITE" id="PS50110"/>
    </source>
</evidence>
<dbReference type="InterPro" id="IPR016032">
    <property type="entry name" value="Sig_transdc_resp-reg_C-effctor"/>
</dbReference>
<keyword evidence="9" id="KW-1185">Reference proteome</keyword>
<dbReference type="SMART" id="SM00448">
    <property type="entry name" value="REC"/>
    <property type="match status" value="1"/>
</dbReference>
<dbReference type="Pfam" id="PF00196">
    <property type="entry name" value="GerE"/>
    <property type="match status" value="1"/>
</dbReference>
<evidence type="ECO:0000313" key="9">
    <source>
        <dbReference type="Proteomes" id="UP000004217"/>
    </source>
</evidence>
<keyword evidence="2" id="KW-0805">Transcription regulation</keyword>
<dbReference type="PROSITE" id="PS50110">
    <property type="entry name" value="RESPONSE_REGULATORY"/>
    <property type="match status" value="1"/>
</dbReference>
<evidence type="ECO:0000259" key="6">
    <source>
        <dbReference type="PROSITE" id="PS50043"/>
    </source>
</evidence>
<feature type="modified residue" description="4-aspartylphosphate" evidence="5">
    <location>
        <position position="53"/>
    </location>
</feature>
<dbReference type="InterPro" id="IPR011006">
    <property type="entry name" value="CheY-like_superfamily"/>
</dbReference>
<evidence type="ECO:0000313" key="8">
    <source>
        <dbReference type="EMBL" id="EGX54827.1"/>
    </source>
</evidence>
<dbReference type="CDD" id="cd17535">
    <property type="entry name" value="REC_NarL-like"/>
    <property type="match status" value="1"/>
</dbReference>
<accession>G2GNT8</accession>
<gene>
    <name evidence="8" type="ORF">SZN_35967</name>
</gene>
<dbReference type="SUPFAM" id="SSF46894">
    <property type="entry name" value="C-terminal effector domain of the bipartite response regulators"/>
    <property type="match status" value="1"/>
</dbReference>
<evidence type="ECO:0000256" key="1">
    <source>
        <dbReference type="ARBA" id="ARBA00022553"/>
    </source>
</evidence>
<evidence type="ECO:0000256" key="5">
    <source>
        <dbReference type="PROSITE-ProRule" id="PRU00169"/>
    </source>
</evidence>
<dbReference type="PANTHER" id="PTHR43214:SF24">
    <property type="entry name" value="TRANSCRIPTIONAL REGULATORY PROTEIN NARL-RELATED"/>
    <property type="match status" value="1"/>
</dbReference>
<comment type="caution">
    <text evidence="8">The sequence shown here is derived from an EMBL/GenBank/DDBJ whole genome shotgun (WGS) entry which is preliminary data.</text>
</comment>
<dbReference type="Proteomes" id="UP000004217">
    <property type="component" value="Unassembled WGS sequence"/>
</dbReference>
<dbReference type="OrthoDB" id="9808843at2"/>
<dbReference type="SUPFAM" id="SSF52172">
    <property type="entry name" value="CheY-like"/>
    <property type="match status" value="1"/>
</dbReference>
<dbReference type="GO" id="GO:0000160">
    <property type="term" value="P:phosphorelay signal transduction system"/>
    <property type="evidence" value="ECO:0007669"/>
    <property type="project" value="InterPro"/>
</dbReference>
<evidence type="ECO:0000256" key="2">
    <source>
        <dbReference type="ARBA" id="ARBA00023015"/>
    </source>
</evidence>
<dbReference type="PRINTS" id="PR00038">
    <property type="entry name" value="HTHLUXR"/>
</dbReference>
<keyword evidence="4" id="KW-0804">Transcription</keyword>
<dbReference type="InterPro" id="IPR001789">
    <property type="entry name" value="Sig_transdc_resp-reg_receiver"/>
</dbReference>
<feature type="domain" description="HTH luxR-type" evidence="6">
    <location>
        <begin position="154"/>
        <end position="219"/>
    </location>
</feature>
<dbReference type="EMBL" id="AGBF01000315">
    <property type="protein sequence ID" value="EGX54827.1"/>
    <property type="molecule type" value="Genomic_DNA"/>
</dbReference>
<dbReference type="CDD" id="cd06170">
    <property type="entry name" value="LuxR_C_like"/>
    <property type="match status" value="1"/>
</dbReference>
<dbReference type="InterPro" id="IPR058245">
    <property type="entry name" value="NreC/VraR/RcsB-like_REC"/>
</dbReference>
<dbReference type="SMART" id="SM00421">
    <property type="entry name" value="HTH_LUXR"/>
    <property type="match status" value="1"/>
</dbReference>
<feature type="domain" description="Response regulatory" evidence="7">
    <location>
        <begin position="3"/>
        <end position="118"/>
    </location>
</feature>
<protein>
    <submittedName>
        <fullName evidence="8">Response regulator receiver protein</fullName>
    </submittedName>
</protein>
<proteinExistence type="predicted"/>
<reference evidence="8 9" key="1">
    <citation type="submission" date="2011-08" db="EMBL/GenBank/DDBJ databases">
        <authorList>
            <person name="Lin Y."/>
            <person name="Hao X."/>
            <person name="Johnstone L."/>
            <person name="Miller S.J."/>
            <person name="Wei G."/>
            <person name="Rensing C."/>
        </authorList>
    </citation>
    <scope>NUCLEOTIDE SEQUENCE [LARGE SCALE GENOMIC DNA]</scope>
    <source>
        <strain evidence="8 9">K42</strain>
    </source>
</reference>
<evidence type="ECO:0000256" key="4">
    <source>
        <dbReference type="ARBA" id="ARBA00023163"/>
    </source>
</evidence>
<dbReference type="GO" id="GO:0006355">
    <property type="term" value="P:regulation of DNA-templated transcription"/>
    <property type="evidence" value="ECO:0007669"/>
    <property type="project" value="InterPro"/>
</dbReference>
<dbReference type="PROSITE" id="PS50043">
    <property type="entry name" value="HTH_LUXR_2"/>
    <property type="match status" value="1"/>
</dbReference>